<dbReference type="SUPFAM" id="SSF56300">
    <property type="entry name" value="Metallo-dependent phosphatases"/>
    <property type="match status" value="1"/>
</dbReference>
<dbReference type="Gene3D" id="3.60.21.10">
    <property type="match status" value="1"/>
</dbReference>
<gene>
    <name evidence="1" type="ORF">S01H1_72756</name>
</gene>
<sequence>RGPRVSLDLKATVTLVNVGSVGQSRDRDPRAVYAMYDDQDQAVELRRVDYDMAATRRKILESDLPDLLAERLGAADAERGVLDEPEEVAE</sequence>
<evidence type="ECO:0000313" key="1">
    <source>
        <dbReference type="EMBL" id="GAG37775.1"/>
    </source>
</evidence>
<protein>
    <submittedName>
        <fullName evidence="1">Uncharacterized protein</fullName>
    </submittedName>
</protein>
<accession>X0X425</accession>
<comment type="caution">
    <text evidence="1">The sequence shown here is derived from an EMBL/GenBank/DDBJ whole genome shotgun (WGS) entry which is preliminary data.</text>
</comment>
<dbReference type="EMBL" id="BARS01048557">
    <property type="protein sequence ID" value="GAG37775.1"/>
    <property type="molecule type" value="Genomic_DNA"/>
</dbReference>
<proteinExistence type="predicted"/>
<name>X0X425_9ZZZZ</name>
<feature type="non-terminal residue" evidence="1">
    <location>
        <position position="1"/>
    </location>
</feature>
<reference evidence="1" key="1">
    <citation type="journal article" date="2014" name="Front. Microbiol.">
        <title>High frequency of phylogenetically diverse reductive dehalogenase-homologous genes in deep subseafloor sedimentary metagenomes.</title>
        <authorList>
            <person name="Kawai M."/>
            <person name="Futagami T."/>
            <person name="Toyoda A."/>
            <person name="Takaki Y."/>
            <person name="Nishi S."/>
            <person name="Hori S."/>
            <person name="Arai W."/>
            <person name="Tsubouchi T."/>
            <person name="Morono Y."/>
            <person name="Uchiyama I."/>
            <person name="Ito T."/>
            <person name="Fujiyama A."/>
            <person name="Inagaki F."/>
            <person name="Takami H."/>
        </authorList>
    </citation>
    <scope>NUCLEOTIDE SEQUENCE</scope>
    <source>
        <strain evidence="1">Expedition CK06-06</strain>
    </source>
</reference>
<organism evidence="1">
    <name type="scientific">marine sediment metagenome</name>
    <dbReference type="NCBI Taxonomy" id="412755"/>
    <lineage>
        <taxon>unclassified sequences</taxon>
        <taxon>metagenomes</taxon>
        <taxon>ecological metagenomes</taxon>
    </lineage>
</organism>
<dbReference type="AlphaFoldDB" id="X0X425"/>
<dbReference type="InterPro" id="IPR029052">
    <property type="entry name" value="Metallo-depent_PP-like"/>
</dbReference>